<evidence type="ECO:0000313" key="2">
    <source>
        <dbReference type="EMBL" id="GAA3513916.1"/>
    </source>
</evidence>
<dbReference type="EMBL" id="BAABCW010000013">
    <property type="protein sequence ID" value="GAA3513916.1"/>
    <property type="molecule type" value="Genomic_DNA"/>
</dbReference>
<dbReference type="SUPFAM" id="SSF48452">
    <property type="entry name" value="TPR-like"/>
    <property type="match status" value="1"/>
</dbReference>
<evidence type="ECO:0000256" key="1">
    <source>
        <dbReference type="SAM" id="Phobius"/>
    </source>
</evidence>
<keyword evidence="3" id="KW-1185">Reference proteome</keyword>
<accession>A0ABP6US22</accession>
<protein>
    <recommendedName>
        <fullName evidence="4">Tetratricopeptide repeat protein</fullName>
    </recommendedName>
</protein>
<keyword evidence="1" id="KW-0812">Transmembrane</keyword>
<comment type="caution">
    <text evidence="2">The sequence shown here is derived from an EMBL/GenBank/DDBJ whole genome shotgun (WGS) entry which is preliminary data.</text>
</comment>
<sequence>MSNQLLISTTRNKKRFHYLFIKIISCISYVFLLTGVYGYNSIDSPLYCGGGDWIYEDEYFKILDSKILTDPTLSSFLYCPEYLFCDKEKEEITDRNITEWEEYFTNSFTAKELKSLIYTSTVVDIKEIISGKNTQYKDRFKKIGSDKRNIFLNYLLFAKRNQRVQSGKETYNSWYQGESENPDALDKEELLVEAFELYAKEKDRFIKNRYAFQIIRLCHYLGKNEEALKVFDSYLVDDKKSNYIFYRSLEQKAGVLYNLKEFEKSISSFLEVYKELPDRRETCASSIRLLLSKTEKSNAISYHLQKENQEVFRFFNTFYNSSSELVEAERLANMNPDSSYLELIIMRIAEQLQHDLFIIKSTIVSDHYDYLTNNRFDTKYINRLETIVSNQLNINTTKNMDLWKIHKGFLSIYQGEMQSARAILAEISEQSRYFAQAQRLVFISKVLTINEQIDRNELNQLYIETQKNKHIDNNCYDFFINHVALVYKSNQNEILAILMSQEKSNLVQRHYVLEKSIEAFQQFLDIPDKTDFENHILSLLPPKNPQDYIYEMRGTMFFRSNQLEQAIAQYQSIEKQSDYYDDGIRSMIFSGAIREFFDVPFEEQNDLIAQKYSHFFTGKVITDEYHHDNKLLLAKTLLKIEAAAQRNPDKAGEYYYMLGNAWYNLSERGWFPGALNYIYNDERYELFYYDTQLDQLDDYSSMQHADAYYKLAQNTSSNEEIKAKSTFMLAKIHPCYNIYGDYNDQHLEFCGDHSSYFEILSKQYADTQFMKEVIKECSYYRHYLN</sequence>
<keyword evidence="1" id="KW-1133">Transmembrane helix</keyword>
<evidence type="ECO:0000313" key="3">
    <source>
        <dbReference type="Proteomes" id="UP001500459"/>
    </source>
</evidence>
<feature type="transmembrane region" description="Helical" evidence="1">
    <location>
        <begin position="20"/>
        <end position="39"/>
    </location>
</feature>
<gene>
    <name evidence="2" type="ORF">GCM10022393_29680</name>
</gene>
<dbReference type="Proteomes" id="UP001500459">
    <property type="component" value="Unassembled WGS sequence"/>
</dbReference>
<dbReference type="InterPro" id="IPR011990">
    <property type="entry name" value="TPR-like_helical_dom_sf"/>
</dbReference>
<proteinExistence type="predicted"/>
<keyword evidence="1" id="KW-0472">Membrane</keyword>
<dbReference type="RefSeq" id="WP_344928763.1">
    <property type="nucleotide sequence ID" value="NZ_BAABCW010000013.1"/>
</dbReference>
<evidence type="ECO:0008006" key="4">
    <source>
        <dbReference type="Google" id="ProtNLM"/>
    </source>
</evidence>
<name>A0ABP6US22_9FLAO</name>
<organism evidence="2 3">
    <name type="scientific">Aquimarina addita</name>
    <dbReference type="NCBI Taxonomy" id="870485"/>
    <lineage>
        <taxon>Bacteria</taxon>
        <taxon>Pseudomonadati</taxon>
        <taxon>Bacteroidota</taxon>
        <taxon>Flavobacteriia</taxon>
        <taxon>Flavobacteriales</taxon>
        <taxon>Flavobacteriaceae</taxon>
        <taxon>Aquimarina</taxon>
    </lineage>
</organism>
<reference evidence="3" key="1">
    <citation type="journal article" date="2019" name="Int. J. Syst. Evol. Microbiol.">
        <title>The Global Catalogue of Microorganisms (GCM) 10K type strain sequencing project: providing services to taxonomists for standard genome sequencing and annotation.</title>
        <authorList>
            <consortium name="The Broad Institute Genomics Platform"/>
            <consortium name="The Broad Institute Genome Sequencing Center for Infectious Disease"/>
            <person name="Wu L."/>
            <person name="Ma J."/>
        </authorList>
    </citation>
    <scope>NUCLEOTIDE SEQUENCE [LARGE SCALE GENOMIC DNA]</scope>
    <source>
        <strain evidence="3">JCM 17106</strain>
    </source>
</reference>